<proteinExistence type="predicted"/>
<dbReference type="CDD" id="cd03230">
    <property type="entry name" value="ABC_DR_subfamily_A"/>
    <property type="match status" value="1"/>
</dbReference>
<dbReference type="PANTHER" id="PTHR42939:SF1">
    <property type="entry name" value="ABC TRANSPORTER ATP-BINDING PROTEIN ALBC-RELATED"/>
    <property type="match status" value="1"/>
</dbReference>
<dbReference type="InterPro" id="IPR051782">
    <property type="entry name" value="ABC_Transporter_VariousFunc"/>
</dbReference>
<name>A0A4Y6V005_SACBS</name>
<evidence type="ECO:0000256" key="1">
    <source>
        <dbReference type="ARBA" id="ARBA00022448"/>
    </source>
</evidence>
<dbReference type="InterPro" id="IPR003439">
    <property type="entry name" value="ABC_transporter-like_ATP-bd"/>
</dbReference>
<protein>
    <submittedName>
        <fullName evidence="5">ABC transporter ATP-binding protein</fullName>
    </submittedName>
</protein>
<keyword evidence="2" id="KW-0547">Nucleotide-binding</keyword>
<dbReference type="Pfam" id="PF00005">
    <property type="entry name" value="ABC_tran"/>
    <property type="match status" value="1"/>
</dbReference>
<evidence type="ECO:0000256" key="3">
    <source>
        <dbReference type="ARBA" id="ARBA00022840"/>
    </source>
</evidence>
<evidence type="ECO:0000256" key="2">
    <source>
        <dbReference type="ARBA" id="ARBA00022741"/>
    </source>
</evidence>
<dbReference type="Proteomes" id="UP000316968">
    <property type="component" value="Chromosome"/>
</dbReference>
<organism evidence="5 6">
    <name type="scientific">Saccharibacillus brassicae</name>
    <dbReference type="NCBI Taxonomy" id="2583377"/>
    <lineage>
        <taxon>Bacteria</taxon>
        <taxon>Bacillati</taxon>
        <taxon>Bacillota</taxon>
        <taxon>Bacilli</taxon>
        <taxon>Bacillales</taxon>
        <taxon>Paenibacillaceae</taxon>
        <taxon>Saccharibacillus</taxon>
    </lineage>
</organism>
<reference evidence="5 6" key="1">
    <citation type="submission" date="2019-06" db="EMBL/GenBank/DDBJ databases">
        <title>Saccharibacillus brassicae sp. nov., an endophytic bacterium isolated from Chinese cabbage seeds (Brassica pekinensis).</title>
        <authorList>
            <person name="Jiang L."/>
            <person name="Lee J."/>
            <person name="Kim S.W."/>
        </authorList>
    </citation>
    <scope>NUCLEOTIDE SEQUENCE [LARGE SCALE GENOMIC DNA]</scope>
    <source>
        <strain evidence="6">KCTC 43072 / ATSA2</strain>
    </source>
</reference>
<dbReference type="PROSITE" id="PS00211">
    <property type="entry name" value="ABC_TRANSPORTER_1"/>
    <property type="match status" value="1"/>
</dbReference>
<keyword evidence="3 5" id="KW-0067">ATP-binding</keyword>
<evidence type="ECO:0000313" key="5">
    <source>
        <dbReference type="EMBL" id="QDH21817.1"/>
    </source>
</evidence>
<dbReference type="EMBL" id="CP041217">
    <property type="protein sequence ID" value="QDH21817.1"/>
    <property type="molecule type" value="Genomic_DNA"/>
</dbReference>
<dbReference type="RefSeq" id="WP_141448361.1">
    <property type="nucleotide sequence ID" value="NZ_CP041217.1"/>
</dbReference>
<evidence type="ECO:0000313" key="6">
    <source>
        <dbReference type="Proteomes" id="UP000316968"/>
    </source>
</evidence>
<dbReference type="InterPro" id="IPR027417">
    <property type="entry name" value="P-loop_NTPase"/>
</dbReference>
<dbReference type="InterPro" id="IPR003593">
    <property type="entry name" value="AAA+_ATPase"/>
</dbReference>
<dbReference type="GO" id="GO:0005524">
    <property type="term" value="F:ATP binding"/>
    <property type="evidence" value="ECO:0007669"/>
    <property type="project" value="UniProtKB-KW"/>
</dbReference>
<dbReference type="Gene3D" id="3.40.50.300">
    <property type="entry name" value="P-loop containing nucleotide triphosphate hydrolases"/>
    <property type="match status" value="1"/>
</dbReference>
<dbReference type="SMART" id="SM00382">
    <property type="entry name" value="AAA"/>
    <property type="match status" value="1"/>
</dbReference>
<feature type="domain" description="ABC transporter" evidence="4">
    <location>
        <begin position="1"/>
        <end position="233"/>
    </location>
</feature>
<dbReference type="InterPro" id="IPR017871">
    <property type="entry name" value="ABC_transporter-like_CS"/>
</dbReference>
<keyword evidence="1" id="KW-0813">Transport</keyword>
<dbReference type="AlphaFoldDB" id="A0A4Y6V005"/>
<accession>A0A4Y6V005</accession>
<evidence type="ECO:0000259" key="4">
    <source>
        <dbReference type="PROSITE" id="PS50893"/>
    </source>
</evidence>
<dbReference type="PROSITE" id="PS50893">
    <property type="entry name" value="ABC_TRANSPORTER_2"/>
    <property type="match status" value="1"/>
</dbReference>
<sequence length="296" mass="33387">MEKAALEWKQVVKKRDRMVLGPVDLKLYDNYVTALIGRNGSGKSTLMKLAAQLIMPDEGEVTWYGQSYPQGLPTDVRASIAYVPENFASEEDSLKMDDVAAFRAAWYPKWDWQRFEELLNRFDVPGGKKMSKLSKGQRRKFEIAAALAIRPKLLLLDEPSSGLDPFAWKTMMNEIRRCVDEDGASVLLSTHIVEEVRRMADYLVLIDKGRSLGLLEKDALMDRGREIWIGRDDELLAEMPGVVESAIESEGMVRFVTLDYAGSSALLDEAGVKPIRVRALELDEVMEHWMNGGLSN</sequence>
<dbReference type="KEGG" id="saca:FFV09_13765"/>
<dbReference type="SUPFAM" id="SSF52540">
    <property type="entry name" value="P-loop containing nucleoside triphosphate hydrolases"/>
    <property type="match status" value="1"/>
</dbReference>
<dbReference type="PANTHER" id="PTHR42939">
    <property type="entry name" value="ABC TRANSPORTER ATP-BINDING PROTEIN ALBC-RELATED"/>
    <property type="match status" value="1"/>
</dbReference>
<keyword evidence="6" id="KW-1185">Reference proteome</keyword>
<gene>
    <name evidence="5" type="ORF">FFV09_13765</name>
</gene>
<dbReference type="GO" id="GO:0016887">
    <property type="term" value="F:ATP hydrolysis activity"/>
    <property type="evidence" value="ECO:0007669"/>
    <property type="project" value="InterPro"/>
</dbReference>
<dbReference type="OrthoDB" id="2960217at2"/>